<organism evidence="1 2">
    <name type="scientific">Bacteroides acidifaciens</name>
    <dbReference type="NCBI Taxonomy" id="85831"/>
    <lineage>
        <taxon>Bacteria</taxon>
        <taxon>Pseudomonadati</taxon>
        <taxon>Bacteroidota</taxon>
        <taxon>Bacteroidia</taxon>
        <taxon>Bacteroidales</taxon>
        <taxon>Bacteroidaceae</taxon>
        <taxon>Bacteroides</taxon>
    </lineage>
</organism>
<gene>
    <name evidence="1" type="ORF">IMSAGC001_04091</name>
</gene>
<name>A0A7J0A8J7_9BACE</name>
<protein>
    <submittedName>
        <fullName evidence="1">Uncharacterized protein</fullName>
    </submittedName>
</protein>
<dbReference type="Proteomes" id="UP000491181">
    <property type="component" value="Unassembled WGS sequence"/>
</dbReference>
<dbReference type="EMBL" id="BLLS01000278">
    <property type="protein sequence ID" value="GFH88647.1"/>
    <property type="molecule type" value="Genomic_DNA"/>
</dbReference>
<dbReference type="AlphaFoldDB" id="A0A7J0A8J7"/>
<sequence>MQCVYLARKVVLLLDVGVDAEVGAQLLADVRGQVEGGGIAFGIFGVYRTVFARITYGAIVACGFRTAGEAHRVRVRHGIAAHEVEPVGVGRFVVFHFVEELLVGDDSCLKAVESTLVSHHRHVLWKYVMQVA</sequence>
<evidence type="ECO:0000313" key="1">
    <source>
        <dbReference type="EMBL" id="GFH88647.1"/>
    </source>
</evidence>
<reference evidence="1 2" key="1">
    <citation type="journal article" date="2020" name="Microbiome">
        <title>Single-cell genomics of uncultured bacteria reveals dietary fiber responders in the mouse gut microbiota.</title>
        <authorList>
            <person name="Chijiiwa R."/>
            <person name="Hosokawa M."/>
            <person name="Kogawa M."/>
            <person name="Nishikawa Y."/>
            <person name="Ide K."/>
            <person name="Sakanashi C."/>
            <person name="Takahashi K."/>
            <person name="Takeyama H."/>
        </authorList>
    </citation>
    <scope>NUCLEOTIDE SEQUENCE [LARGE SCALE GENOMIC DNA]</scope>
    <source>
        <strain evidence="1">IMSAGC_001</strain>
    </source>
</reference>
<comment type="caution">
    <text evidence="1">The sequence shown here is derived from an EMBL/GenBank/DDBJ whole genome shotgun (WGS) entry which is preliminary data.</text>
</comment>
<accession>A0A7J0A8J7</accession>
<evidence type="ECO:0000313" key="2">
    <source>
        <dbReference type="Proteomes" id="UP000491181"/>
    </source>
</evidence>
<proteinExistence type="predicted"/>